<dbReference type="SUPFAM" id="SSF54285">
    <property type="entry name" value="MoaD/ThiS"/>
    <property type="match status" value="1"/>
</dbReference>
<dbReference type="STRING" id="159292.SAMN05192546_10833"/>
<evidence type="ECO:0000313" key="1">
    <source>
        <dbReference type="EMBL" id="SDZ07534.1"/>
    </source>
</evidence>
<sequence>MENTVCLFVNKKEVKVEEGCTVEKLLEILGYSPRSSVWVNGNQLYLRDYSHTALKEQDQVKIIRILGGG</sequence>
<dbReference type="OrthoDB" id="1956990at2"/>
<keyword evidence="2" id="KW-1185">Reference proteome</keyword>
<dbReference type="Pfam" id="PF02597">
    <property type="entry name" value="ThiS"/>
    <property type="match status" value="1"/>
</dbReference>
<dbReference type="InterPro" id="IPR012675">
    <property type="entry name" value="Beta-grasp_dom_sf"/>
</dbReference>
<dbReference type="NCBIfam" id="TIGR01683">
    <property type="entry name" value="thiS"/>
    <property type="match status" value="1"/>
</dbReference>
<name>A0A1H3Q211_9FIRM</name>
<proteinExistence type="predicted"/>
<dbReference type="Proteomes" id="UP000199230">
    <property type="component" value="Unassembled WGS sequence"/>
</dbReference>
<dbReference type="Gene3D" id="3.10.20.30">
    <property type="match status" value="1"/>
</dbReference>
<dbReference type="EMBL" id="FNPV01000008">
    <property type="protein sequence ID" value="SDZ07534.1"/>
    <property type="molecule type" value="Genomic_DNA"/>
</dbReference>
<accession>A0A1H3Q211</accession>
<dbReference type="RefSeq" id="WP_093314509.1">
    <property type="nucleotide sequence ID" value="NZ_FNPV01000008.1"/>
</dbReference>
<evidence type="ECO:0000313" key="2">
    <source>
        <dbReference type="Proteomes" id="UP000199230"/>
    </source>
</evidence>
<dbReference type="AlphaFoldDB" id="A0A1H3Q211"/>
<organism evidence="1 2">
    <name type="scientific">Tindallia californiensis</name>
    <dbReference type="NCBI Taxonomy" id="159292"/>
    <lineage>
        <taxon>Bacteria</taxon>
        <taxon>Bacillati</taxon>
        <taxon>Bacillota</taxon>
        <taxon>Clostridia</taxon>
        <taxon>Peptostreptococcales</taxon>
        <taxon>Tindalliaceae</taxon>
        <taxon>Tindallia</taxon>
    </lineage>
</organism>
<protein>
    <submittedName>
        <fullName evidence="1">Sulfur carrier protein ThiS</fullName>
    </submittedName>
</protein>
<gene>
    <name evidence="1" type="ORF">SAMN05192546_10833</name>
</gene>
<dbReference type="InterPro" id="IPR016155">
    <property type="entry name" value="Mopterin_synth/thiamin_S_b"/>
</dbReference>
<dbReference type="InterPro" id="IPR003749">
    <property type="entry name" value="ThiS/MoaD-like"/>
</dbReference>
<dbReference type="CDD" id="cd00565">
    <property type="entry name" value="Ubl_ThiS"/>
    <property type="match status" value="1"/>
</dbReference>
<dbReference type="InterPro" id="IPR010035">
    <property type="entry name" value="Thi_S"/>
</dbReference>
<reference evidence="1 2" key="1">
    <citation type="submission" date="2016-10" db="EMBL/GenBank/DDBJ databases">
        <authorList>
            <person name="de Groot N.N."/>
        </authorList>
    </citation>
    <scope>NUCLEOTIDE SEQUENCE [LARGE SCALE GENOMIC DNA]</scope>
    <source>
        <strain evidence="1 2">APO</strain>
    </source>
</reference>